<proteinExistence type="predicted"/>
<evidence type="ECO:0000313" key="2">
    <source>
        <dbReference type="Proteomes" id="UP000192775"/>
    </source>
</evidence>
<keyword evidence="2" id="KW-1185">Reference proteome</keyword>
<accession>A0A1X9LNK5</accession>
<dbReference type="Proteomes" id="UP000192775">
    <property type="component" value="Chromosome"/>
</dbReference>
<sequence>MEFGGVTPLDAPDPSLASEARLRACAFPIIELKPQPSIARTPITGFTESRGSAGLFESSVRFSYTLWRYPEDRSDPRNEVELDERTRRSIDEEPPWGRPDWLREQARLFHYPILWEAVRTSWYGSAEHPTGTVPLQMVDHVNHVLRNSFREQLGLPAGPGGGDEWKASVSAVVPSTVVVDGEAREGVRIDTDPWVSAVGFPVSERVLCTAVVARDALPFVDLELSTFRV</sequence>
<name>A0A1X9LNK5_9MICO</name>
<organism evidence="1 2">
    <name type="scientific">Cnuibacter physcomitrellae</name>
    <dbReference type="NCBI Taxonomy" id="1619308"/>
    <lineage>
        <taxon>Bacteria</taxon>
        <taxon>Bacillati</taxon>
        <taxon>Actinomycetota</taxon>
        <taxon>Actinomycetes</taxon>
        <taxon>Micrococcales</taxon>
        <taxon>Microbacteriaceae</taxon>
        <taxon>Cnuibacter</taxon>
    </lineage>
</organism>
<gene>
    <name evidence="1" type="ORF">B5808_17180</name>
</gene>
<dbReference type="EMBL" id="CP020715">
    <property type="protein sequence ID" value="ARJ06763.1"/>
    <property type="molecule type" value="Genomic_DNA"/>
</dbReference>
<dbReference type="RefSeq" id="WP_085020901.1">
    <property type="nucleotide sequence ID" value="NZ_BMHD01000001.1"/>
</dbReference>
<dbReference type="AlphaFoldDB" id="A0A1X9LNK5"/>
<evidence type="ECO:0000313" key="1">
    <source>
        <dbReference type="EMBL" id="ARJ06763.1"/>
    </source>
</evidence>
<reference evidence="1 2" key="1">
    <citation type="submission" date="2017-04" db="EMBL/GenBank/DDBJ databases">
        <authorList>
            <person name="Afonso C.L."/>
            <person name="Miller P.J."/>
            <person name="Scott M.A."/>
            <person name="Spackman E."/>
            <person name="Goraichik I."/>
            <person name="Dimitrov K.M."/>
            <person name="Suarez D.L."/>
            <person name="Swayne D.E."/>
        </authorList>
    </citation>
    <scope>NUCLEOTIDE SEQUENCE [LARGE SCALE GENOMIC DNA]</scope>
    <source>
        <strain evidence="2">XA(T)</strain>
    </source>
</reference>
<dbReference type="KEGG" id="cphy:B5808_17180"/>
<protein>
    <submittedName>
        <fullName evidence="1">Uncharacterized protein</fullName>
    </submittedName>
</protein>